<feature type="transmembrane region" description="Helical" evidence="10">
    <location>
        <begin position="193"/>
        <end position="215"/>
    </location>
</feature>
<dbReference type="GO" id="GO:0043190">
    <property type="term" value="C:ATP-binding cassette (ABC) transporter complex"/>
    <property type="evidence" value="ECO:0007669"/>
    <property type="project" value="InterPro"/>
</dbReference>
<reference evidence="12 13" key="1">
    <citation type="submission" date="2019-07" db="EMBL/GenBank/DDBJ databases">
        <title>Whole genome shotgun sequence of Reyranella soli NBRC 108950.</title>
        <authorList>
            <person name="Hosoyama A."/>
            <person name="Uohara A."/>
            <person name="Ohji S."/>
            <person name="Ichikawa N."/>
        </authorList>
    </citation>
    <scope>NUCLEOTIDE SEQUENCE [LARGE SCALE GENOMIC DNA]</scope>
    <source>
        <strain evidence="12 13">NBRC 108950</strain>
    </source>
</reference>
<dbReference type="PANTHER" id="PTHR30614:SF20">
    <property type="entry name" value="GLUTAMINE TRANSPORT SYSTEM PERMEASE PROTEIN GLNP"/>
    <property type="match status" value="1"/>
</dbReference>
<feature type="transmembrane region" description="Helical" evidence="10">
    <location>
        <begin position="169"/>
        <end position="187"/>
    </location>
</feature>
<accession>A0A512NM96</accession>
<evidence type="ECO:0000256" key="7">
    <source>
        <dbReference type="ARBA" id="ARBA00022970"/>
    </source>
</evidence>
<dbReference type="Gene3D" id="1.10.3720.10">
    <property type="entry name" value="MetI-like"/>
    <property type="match status" value="1"/>
</dbReference>
<gene>
    <name evidence="12" type="ORF">RSO01_72260</name>
</gene>
<dbReference type="InterPro" id="IPR035906">
    <property type="entry name" value="MetI-like_sf"/>
</dbReference>
<evidence type="ECO:0000313" key="13">
    <source>
        <dbReference type="Proteomes" id="UP000321058"/>
    </source>
</evidence>
<keyword evidence="9 10" id="KW-0472">Membrane</keyword>
<dbReference type="Proteomes" id="UP000321058">
    <property type="component" value="Unassembled WGS sequence"/>
</dbReference>
<keyword evidence="8 10" id="KW-1133">Transmembrane helix</keyword>
<keyword evidence="5" id="KW-1003">Cell membrane</keyword>
<dbReference type="PANTHER" id="PTHR30614">
    <property type="entry name" value="MEMBRANE COMPONENT OF AMINO ACID ABC TRANSPORTER"/>
    <property type="match status" value="1"/>
</dbReference>
<dbReference type="InterPro" id="IPR010065">
    <property type="entry name" value="AA_ABC_transptr_permease_3TM"/>
</dbReference>
<dbReference type="EMBL" id="BKAJ01000149">
    <property type="protein sequence ID" value="GEP60060.1"/>
    <property type="molecule type" value="Genomic_DNA"/>
</dbReference>
<dbReference type="InterPro" id="IPR043429">
    <property type="entry name" value="ArtM/GltK/GlnP/TcyL/YhdX-like"/>
</dbReference>
<sequence>MTLAAVYNWDFGLVLSYTHLWAKGLGVTLAYSVGTVVGGMIIGVICGLLLLVRSRWVTLPVHYYVEIFRCTPLLVQIVWFYYALPIVLQVELPDWFAAGLGLTLYMGAFATEIFRGGIISIDKGQWQASRALGMTGGELMRHIILPQATKRMIPPFVNQSIIQLKNTSLLYVVAIPDLMYTGSIIVSDTFRPLEVYTSVAIAYFVILYPLTLWAARLEARVDQ</sequence>
<evidence type="ECO:0000256" key="1">
    <source>
        <dbReference type="ARBA" id="ARBA00003159"/>
    </source>
</evidence>
<dbReference type="GO" id="GO:0006865">
    <property type="term" value="P:amino acid transport"/>
    <property type="evidence" value="ECO:0007669"/>
    <property type="project" value="UniProtKB-KW"/>
</dbReference>
<feature type="transmembrane region" description="Helical" evidence="10">
    <location>
        <begin position="29"/>
        <end position="51"/>
    </location>
</feature>
<keyword evidence="4 10" id="KW-0813">Transport</keyword>
<proteinExistence type="inferred from homology"/>
<feature type="transmembrane region" description="Helical" evidence="10">
    <location>
        <begin position="95"/>
        <end position="114"/>
    </location>
</feature>
<organism evidence="12 13">
    <name type="scientific">Reyranella soli</name>
    <dbReference type="NCBI Taxonomy" id="1230389"/>
    <lineage>
        <taxon>Bacteria</taxon>
        <taxon>Pseudomonadati</taxon>
        <taxon>Pseudomonadota</taxon>
        <taxon>Alphaproteobacteria</taxon>
        <taxon>Hyphomicrobiales</taxon>
        <taxon>Reyranellaceae</taxon>
        <taxon>Reyranella</taxon>
    </lineage>
</organism>
<comment type="function">
    <text evidence="1">Part of the binding-protein-dependent transport system for glutamine; probably responsible for the translocation of the substrate across the membrane.</text>
</comment>
<comment type="similarity">
    <text evidence="3">Belongs to the binding-protein-dependent transport system permease family. HisMQ subfamily.</text>
</comment>
<evidence type="ECO:0000256" key="9">
    <source>
        <dbReference type="ARBA" id="ARBA00023136"/>
    </source>
</evidence>
<keyword evidence="7" id="KW-0029">Amino-acid transport</keyword>
<dbReference type="PROSITE" id="PS50928">
    <property type="entry name" value="ABC_TM1"/>
    <property type="match status" value="1"/>
</dbReference>
<evidence type="ECO:0000256" key="8">
    <source>
        <dbReference type="ARBA" id="ARBA00022989"/>
    </source>
</evidence>
<evidence type="ECO:0000256" key="2">
    <source>
        <dbReference type="ARBA" id="ARBA00004429"/>
    </source>
</evidence>
<feature type="transmembrane region" description="Helical" evidence="10">
    <location>
        <begin position="63"/>
        <end position="83"/>
    </location>
</feature>
<protein>
    <submittedName>
        <fullName evidence="12">ABC transporter permease</fullName>
    </submittedName>
</protein>
<dbReference type="SUPFAM" id="SSF161098">
    <property type="entry name" value="MetI-like"/>
    <property type="match status" value="1"/>
</dbReference>
<dbReference type="NCBIfam" id="TIGR01726">
    <property type="entry name" value="HEQRo_perm_3TM"/>
    <property type="match status" value="1"/>
</dbReference>
<evidence type="ECO:0000256" key="6">
    <source>
        <dbReference type="ARBA" id="ARBA00022692"/>
    </source>
</evidence>
<comment type="subcellular location">
    <subcellularLocation>
        <location evidence="2">Cell inner membrane</location>
        <topology evidence="2">Multi-pass membrane protein</topology>
    </subcellularLocation>
    <subcellularLocation>
        <location evidence="10">Cell membrane</location>
        <topology evidence="10">Multi-pass membrane protein</topology>
    </subcellularLocation>
</comment>
<dbReference type="GO" id="GO:0022857">
    <property type="term" value="F:transmembrane transporter activity"/>
    <property type="evidence" value="ECO:0007669"/>
    <property type="project" value="InterPro"/>
</dbReference>
<keyword evidence="13" id="KW-1185">Reference proteome</keyword>
<dbReference type="InterPro" id="IPR000515">
    <property type="entry name" value="MetI-like"/>
</dbReference>
<evidence type="ECO:0000256" key="4">
    <source>
        <dbReference type="ARBA" id="ARBA00022448"/>
    </source>
</evidence>
<dbReference type="CDD" id="cd06261">
    <property type="entry name" value="TM_PBP2"/>
    <property type="match status" value="1"/>
</dbReference>
<name>A0A512NM96_9HYPH</name>
<evidence type="ECO:0000256" key="3">
    <source>
        <dbReference type="ARBA" id="ARBA00010072"/>
    </source>
</evidence>
<comment type="caution">
    <text evidence="12">The sequence shown here is derived from an EMBL/GenBank/DDBJ whole genome shotgun (WGS) entry which is preliminary data.</text>
</comment>
<evidence type="ECO:0000256" key="10">
    <source>
        <dbReference type="RuleBase" id="RU363032"/>
    </source>
</evidence>
<dbReference type="RefSeq" id="WP_147155431.1">
    <property type="nucleotide sequence ID" value="NZ_BKAJ01000149.1"/>
</dbReference>
<feature type="domain" description="ABC transmembrane type-1" evidence="11">
    <location>
        <begin position="25"/>
        <end position="214"/>
    </location>
</feature>
<evidence type="ECO:0000313" key="12">
    <source>
        <dbReference type="EMBL" id="GEP60060.1"/>
    </source>
</evidence>
<dbReference type="Pfam" id="PF00528">
    <property type="entry name" value="BPD_transp_1"/>
    <property type="match status" value="1"/>
</dbReference>
<dbReference type="AlphaFoldDB" id="A0A512NM96"/>
<dbReference type="OrthoDB" id="7190458at2"/>
<evidence type="ECO:0000256" key="5">
    <source>
        <dbReference type="ARBA" id="ARBA00022475"/>
    </source>
</evidence>
<evidence type="ECO:0000259" key="11">
    <source>
        <dbReference type="PROSITE" id="PS50928"/>
    </source>
</evidence>
<keyword evidence="6 10" id="KW-0812">Transmembrane</keyword>